<organism evidence="2 3">
    <name type="scientific">Sinorhizobium americanum</name>
    <dbReference type="NCBI Taxonomy" id="194963"/>
    <lineage>
        <taxon>Bacteria</taxon>
        <taxon>Pseudomonadati</taxon>
        <taxon>Pseudomonadota</taxon>
        <taxon>Alphaproteobacteria</taxon>
        <taxon>Hyphomicrobiales</taxon>
        <taxon>Rhizobiaceae</taxon>
        <taxon>Sinorhizobium/Ensifer group</taxon>
        <taxon>Sinorhizobium</taxon>
    </lineage>
</organism>
<dbReference type="Proteomes" id="UP000182306">
    <property type="component" value="Plasmid B"/>
</dbReference>
<evidence type="ECO:0000313" key="2">
    <source>
        <dbReference type="EMBL" id="APG93335.1"/>
    </source>
</evidence>
<dbReference type="Pfam" id="PF13817">
    <property type="entry name" value="DDE_Tnp_IS66_C"/>
    <property type="match status" value="1"/>
</dbReference>
<protein>
    <submittedName>
        <fullName evidence="2">Transposase</fullName>
    </submittedName>
</protein>
<reference evidence="2 3" key="1">
    <citation type="submission" date="2015-10" db="EMBL/GenBank/DDBJ databases">
        <title>Genomic differences between typical nodule nitrogen-fixing rhizobial strains and those coming from bean seeds.</title>
        <authorList>
            <person name="Peralta H."/>
            <person name="Aguilar-Vera A."/>
            <person name="Diaz R."/>
            <person name="Mora Y."/>
            <person name="Martinez-Batallar G."/>
            <person name="Salazar E."/>
            <person name="Vargas-Lagunas C."/>
            <person name="Encarnacion S."/>
            <person name="Girard L."/>
            <person name="Mora J."/>
        </authorList>
    </citation>
    <scope>NUCLEOTIDE SEQUENCE [LARGE SCALE GENOMIC DNA]</scope>
    <source>
        <strain evidence="2 3">CFNEI 73</strain>
        <plasmid evidence="2 3">B</plasmid>
    </source>
</reference>
<evidence type="ECO:0000313" key="3">
    <source>
        <dbReference type="Proteomes" id="UP000182306"/>
    </source>
</evidence>
<dbReference type="AlphaFoldDB" id="A0A1L3LTC5"/>
<dbReference type="EMBL" id="CP013109">
    <property type="protein sequence ID" value="APG93335.1"/>
    <property type="molecule type" value="Genomic_DNA"/>
</dbReference>
<keyword evidence="3" id="KW-1185">Reference proteome</keyword>
<feature type="domain" description="Transposase IS66 C-terminal" evidence="1">
    <location>
        <begin position="2"/>
        <end position="39"/>
    </location>
</feature>
<accession>A0A1L3LTC5</accession>
<sequence length="45" mass="5106">MTIIETAKMNGVDPLAYLADVLDRNHDHNISRLDELLPWIGHPLP</sequence>
<keyword evidence="2" id="KW-0614">Plasmid</keyword>
<proteinExistence type="predicted"/>
<name>A0A1L3LTC5_9HYPH</name>
<evidence type="ECO:0000259" key="1">
    <source>
        <dbReference type="Pfam" id="PF13817"/>
    </source>
</evidence>
<geneLocation type="plasmid" evidence="2 3">
    <name>B</name>
</geneLocation>
<dbReference type="InterPro" id="IPR039552">
    <property type="entry name" value="IS66_C"/>
</dbReference>
<dbReference type="KEGG" id="same:SAMCFNEI73_pB0135"/>
<gene>
    <name evidence="2" type="ORF">SAMCFNEI73_pB0135</name>
</gene>